<evidence type="ECO:0000313" key="5">
    <source>
        <dbReference type="EMBL" id="MFC4639754.1"/>
    </source>
</evidence>
<feature type="compositionally biased region" description="Basic and acidic residues" evidence="2">
    <location>
        <begin position="148"/>
        <end position="157"/>
    </location>
</feature>
<evidence type="ECO:0000256" key="2">
    <source>
        <dbReference type="SAM" id="MobiDB-lite"/>
    </source>
</evidence>
<comment type="similarity">
    <text evidence="1">Belongs to the myoviridae tail sheath protein family.</text>
</comment>
<dbReference type="EMBL" id="JBHSEI010000010">
    <property type="protein sequence ID" value="MFC4639754.1"/>
    <property type="molecule type" value="Genomic_DNA"/>
</dbReference>
<comment type="caution">
    <text evidence="5">The sequence shown here is derived from an EMBL/GenBank/DDBJ whole genome shotgun (WGS) entry which is preliminary data.</text>
</comment>
<organism evidence="5 6">
    <name type="scientific">Deinococcus hohokamensis</name>
    <dbReference type="NCBI Taxonomy" id="309883"/>
    <lineage>
        <taxon>Bacteria</taxon>
        <taxon>Thermotogati</taxon>
        <taxon>Deinococcota</taxon>
        <taxon>Deinococci</taxon>
        <taxon>Deinococcales</taxon>
        <taxon>Deinococcaceae</taxon>
        <taxon>Deinococcus</taxon>
    </lineage>
</organism>
<proteinExistence type="inferred from homology"/>
<dbReference type="Pfam" id="PF17482">
    <property type="entry name" value="Phage_sheath_1C"/>
    <property type="match status" value="1"/>
</dbReference>
<protein>
    <submittedName>
        <fullName evidence="5">Phage tail sheath family protein</fullName>
    </submittedName>
</protein>
<name>A0ABV9IE91_9DEIO</name>
<dbReference type="Gene3D" id="3.40.50.11780">
    <property type="match status" value="2"/>
</dbReference>
<evidence type="ECO:0000313" key="6">
    <source>
        <dbReference type="Proteomes" id="UP001595952"/>
    </source>
</evidence>
<dbReference type="Proteomes" id="UP001595952">
    <property type="component" value="Unassembled WGS sequence"/>
</dbReference>
<gene>
    <name evidence="5" type="ORF">ACFO0D_15560</name>
</gene>
<dbReference type="PANTHER" id="PTHR35861">
    <property type="match status" value="1"/>
</dbReference>
<evidence type="ECO:0000259" key="4">
    <source>
        <dbReference type="Pfam" id="PF17482"/>
    </source>
</evidence>
<feature type="domain" description="Tail sheath protein subtilisin-like" evidence="3">
    <location>
        <begin position="298"/>
        <end position="433"/>
    </location>
</feature>
<reference evidence="6" key="1">
    <citation type="journal article" date="2019" name="Int. J. Syst. Evol. Microbiol.">
        <title>The Global Catalogue of Microorganisms (GCM) 10K type strain sequencing project: providing services to taxonomists for standard genome sequencing and annotation.</title>
        <authorList>
            <consortium name="The Broad Institute Genomics Platform"/>
            <consortium name="The Broad Institute Genome Sequencing Center for Infectious Disease"/>
            <person name="Wu L."/>
            <person name="Ma J."/>
        </authorList>
    </citation>
    <scope>NUCLEOTIDE SEQUENCE [LARGE SCALE GENOMIC DNA]</scope>
    <source>
        <strain evidence="6">CCUG 55995</strain>
    </source>
</reference>
<dbReference type="Pfam" id="PF04984">
    <property type="entry name" value="Phage_sheath_1"/>
    <property type="match status" value="1"/>
</dbReference>
<accession>A0ABV9IE91</accession>
<sequence length="547" mass="59968">MAEYLSPGVYIEETAGGSRPIEGVSTTTAAFVGFAPSGPANTPVFIANWQQFRETFGSVDASGGKNPFMEGAYLAQSVYAYFNNGGTRCYVVRLVPQDTRNDKRTVDAAKALQLPSRASSAVPSLNIVARDGRQSDLHIEILPAAPEAKPDAPKDQNQKGGKPQDAAKDAEEGNDGLFTLKVTRNERTETFENVSVGKKHARNVAEVVNRDSQLITIEEASTTGPLAERAPELGSYVMQAQSNVLTNGNELKGQDFIGSMDGRSGIESLEIADEVSMIAVPDLMGAYQRGLMNLDGVKAVQRALIDHCERNGNRMALLDTPPDLTPQQAVKWRNVDTNFDSSYAALYYPWVTIDGPDGKPMSVPPSGFMAGIYARSDIERGVHKAPANEVVRGALRPAIQISKSEQDILNPIGVNCIREFPGMGVRVWGARTLSSDARWRYVSVRRLFNYVEQSIERGTQWAVFEPNDENLWFRVRRDINSFLTSVWRDGALFGTTARDAFYVKCDAELNPEEIRDRGIMQVEVALAPVKPAEFLVIRFSQHAGGGQ</sequence>
<dbReference type="InterPro" id="IPR052042">
    <property type="entry name" value="Tail_sheath_structural"/>
</dbReference>
<dbReference type="InterPro" id="IPR020287">
    <property type="entry name" value="Tail_sheath_C"/>
</dbReference>
<dbReference type="PANTHER" id="PTHR35861:SF1">
    <property type="entry name" value="PHAGE TAIL SHEATH PROTEIN"/>
    <property type="match status" value="1"/>
</dbReference>
<evidence type="ECO:0000259" key="3">
    <source>
        <dbReference type="Pfam" id="PF04984"/>
    </source>
</evidence>
<evidence type="ECO:0000256" key="1">
    <source>
        <dbReference type="ARBA" id="ARBA00008005"/>
    </source>
</evidence>
<feature type="region of interest" description="Disordered" evidence="2">
    <location>
        <begin position="144"/>
        <end position="180"/>
    </location>
</feature>
<keyword evidence="6" id="KW-1185">Reference proteome</keyword>
<dbReference type="InterPro" id="IPR035089">
    <property type="entry name" value="Phage_sheath_subtilisin"/>
</dbReference>
<dbReference type="RefSeq" id="WP_380062733.1">
    <property type="nucleotide sequence ID" value="NZ_JBHSEI010000010.1"/>
</dbReference>
<feature type="domain" description="Tail sheath protein C-terminal" evidence="4">
    <location>
        <begin position="434"/>
        <end position="539"/>
    </location>
</feature>